<proteinExistence type="predicted"/>
<dbReference type="InterPro" id="IPR012334">
    <property type="entry name" value="Pectin_lyas_fold"/>
</dbReference>
<evidence type="ECO:0000313" key="2">
    <source>
        <dbReference type="Proteomes" id="UP000324800"/>
    </source>
</evidence>
<dbReference type="InterPro" id="IPR011050">
    <property type="entry name" value="Pectin_lyase_fold/virulence"/>
</dbReference>
<evidence type="ECO:0008006" key="3">
    <source>
        <dbReference type="Google" id="ProtNLM"/>
    </source>
</evidence>
<sequence length="108" mass="11461">DGADGTNTRPFKSIGQAVTASFSPLGIITNLFVAKGEYNESNVTVENKLIELTGDEGVIINAGVGGDHPQTVFYVTNGSLLIRDITIIGSEDHSQTTLFELYGTEGQI</sequence>
<evidence type="ECO:0000313" key="1">
    <source>
        <dbReference type="EMBL" id="KAA6326484.1"/>
    </source>
</evidence>
<reference evidence="1 2" key="1">
    <citation type="submission" date="2019-03" db="EMBL/GenBank/DDBJ databases">
        <title>Single cell metagenomics reveals metabolic interactions within the superorganism composed of flagellate Streblomastix strix and complex community of Bacteroidetes bacteria on its surface.</title>
        <authorList>
            <person name="Treitli S.C."/>
            <person name="Kolisko M."/>
            <person name="Husnik F."/>
            <person name="Keeling P."/>
            <person name="Hampl V."/>
        </authorList>
    </citation>
    <scope>NUCLEOTIDE SEQUENCE [LARGE SCALE GENOMIC DNA]</scope>
    <source>
        <strain evidence="1">ST1C</strain>
    </source>
</reference>
<dbReference type="EMBL" id="SNRW01043848">
    <property type="protein sequence ID" value="KAA6326484.1"/>
    <property type="molecule type" value="Genomic_DNA"/>
</dbReference>
<dbReference type="Gene3D" id="2.160.20.10">
    <property type="entry name" value="Single-stranded right-handed beta-helix, Pectin lyase-like"/>
    <property type="match status" value="1"/>
</dbReference>
<feature type="non-terminal residue" evidence="1">
    <location>
        <position position="108"/>
    </location>
</feature>
<dbReference type="AlphaFoldDB" id="A0A5J4QZD2"/>
<protein>
    <recommendedName>
        <fullName evidence="3">DUF1565 domain-containing protein</fullName>
    </recommendedName>
</protein>
<dbReference type="Proteomes" id="UP000324800">
    <property type="component" value="Unassembled WGS sequence"/>
</dbReference>
<comment type="caution">
    <text evidence="1">The sequence shown here is derived from an EMBL/GenBank/DDBJ whole genome shotgun (WGS) entry which is preliminary data.</text>
</comment>
<organism evidence="1 2">
    <name type="scientific">Streblomastix strix</name>
    <dbReference type="NCBI Taxonomy" id="222440"/>
    <lineage>
        <taxon>Eukaryota</taxon>
        <taxon>Metamonada</taxon>
        <taxon>Preaxostyla</taxon>
        <taxon>Oxymonadida</taxon>
        <taxon>Streblomastigidae</taxon>
        <taxon>Streblomastix</taxon>
    </lineage>
</organism>
<accession>A0A5J4QZD2</accession>
<feature type="non-terminal residue" evidence="1">
    <location>
        <position position="1"/>
    </location>
</feature>
<dbReference type="SUPFAM" id="SSF51126">
    <property type="entry name" value="Pectin lyase-like"/>
    <property type="match status" value="1"/>
</dbReference>
<name>A0A5J4QZD2_9EUKA</name>
<gene>
    <name evidence="1" type="ORF">EZS28_053946</name>
</gene>